<evidence type="ECO:0000256" key="3">
    <source>
        <dbReference type="ARBA" id="ARBA00023159"/>
    </source>
</evidence>
<dbReference type="SUPFAM" id="SSF46785">
    <property type="entry name" value="Winged helix' DNA-binding domain"/>
    <property type="match status" value="1"/>
</dbReference>
<protein>
    <submittedName>
        <fullName evidence="7">Cyclic nucleotide-binding domain-containing protein</fullName>
    </submittedName>
</protein>
<dbReference type="InterPro" id="IPR012318">
    <property type="entry name" value="HTH_CRP"/>
</dbReference>
<evidence type="ECO:0000313" key="7">
    <source>
        <dbReference type="EMBL" id="MBC5638458.1"/>
    </source>
</evidence>
<feature type="domain" description="HTH crp-type" evidence="6">
    <location>
        <begin position="148"/>
        <end position="211"/>
    </location>
</feature>
<dbReference type="InterPro" id="IPR000595">
    <property type="entry name" value="cNMP-bd_dom"/>
</dbReference>
<name>A0A923L8K2_9BACI</name>
<gene>
    <name evidence="7" type="ORF">H8S33_16905</name>
</gene>
<dbReference type="InterPro" id="IPR014710">
    <property type="entry name" value="RmlC-like_jellyroll"/>
</dbReference>
<keyword evidence="1" id="KW-0805">Transcription regulation</keyword>
<evidence type="ECO:0000256" key="1">
    <source>
        <dbReference type="ARBA" id="ARBA00023015"/>
    </source>
</evidence>
<dbReference type="PROSITE" id="PS50042">
    <property type="entry name" value="CNMP_BINDING_3"/>
    <property type="match status" value="1"/>
</dbReference>
<evidence type="ECO:0000259" key="5">
    <source>
        <dbReference type="PROSITE" id="PS50042"/>
    </source>
</evidence>
<evidence type="ECO:0000256" key="2">
    <source>
        <dbReference type="ARBA" id="ARBA00023125"/>
    </source>
</evidence>
<evidence type="ECO:0000256" key="4">
    <source>
        <dbReference type="ARBA" id="ARBA00023163"/>
    </source>
</evidence>
<evidence type="ECO:0000259" key="6">
    <source>
        <dbReference type="PROSITE" id="PS51063"/>
    </source>
</evidence>
<dbReference type="Pfam" id="PF00027">
    <property type="entry name" value="cNMP_binding"/>
    <property type="match status" value="1"/>
</dbReference>
<dbReference type="RefSeq" id="WP_186871165.1">
    <property type="nucleotide sequence ID" value="NZ_JACOOL010000016.1"/>
</dbReference>
<dbReference type="SMART" id="SM00100">
    <property type="entry name" value="cNMP"/>
    <property type="match status" value="1"/>
</dbReference>
<dbReference type="Gene3D" id="2.60.120.10">
    <property type="entry name" value="Jelly Rolls"/>
    <property type="match status" value="1"/>
</dbReference>
<keyword evidence="8" id="KW-1185">Reference proteome</keyword>
<keyword evidence="2" id="KW-0238">DNA-binding</keyword>
<dbReference type="Pfam" id="PF13545">
    <property type="entry name" value="HTH_Crp_2"/>
    <property type="match status" value="1"/>
</dbReference>
<dbReference type="GO" id="GO:0003677">
    <property type="term" value="F:DNA binding"/>
    <property type="evidence" value="ECO:0007669"/>
    <property type="project" value="UniProtKB-KW"/>
</dbReference>
<dbReference type="PROSITE" id="PS51063">
    <property type="entry name" value="HTH_CRP_2"/>
    <property type="match status" value="1"/>
</dbReference>
<proteinExistence type="predicted"/>
<dbReference type="InterPro" id="IPR018490">
    <property type="entry name" value="cNMP-bd_dom_sf"/>
</dbReference>
<feature type="domain" description="Cyclic nucleotide-binding" evidence="5">
    <location>
        <begin position="1"/>
        <end position="118"/>
    </location>
</feature>
<dbReference type="GO" id="GO:0006355">
    <property type="term" value="P:regulation of DNA-templated transcription"/>
    <property type="evidence" value="ECO:0007669"/>
    <property type="project" value="InterPro"/>
</dbReference>
<reference evidence="7" key="1">
    <citation type="submission" date="2020-08" db="EMBL/GenBank/DDBJ databases">
        <title>Genome public.</title>
        <authorList>
            <person name="Liu C."/>
            <person name="Sun Q."/>
        </authorList>
    </citation>
    <scope>NUCLEOTIDE SEQUENCE</scope>
    <source>
        <strain evidence="7">BX22</strain>
    </source>
</reference>
<dbReference type="SUPFAM" id="SSF51206">
    <property type="entry name" value="cAMP-binding domain-like"/>
    <property type="match status" value="1"/>
</dbReference>
<dbReference type="Proteomes" id="UP000637359">
    <property type="component" value="Unassembled WGS sequence"/>
</dbReference>
<comment type="caution">
    <text evidence="7">The sequence shown here is derived from an EMBL/GenBank/DDBJ whole genome shotgun (WGS) entry which is preliminary data.</text>
</comment>
<organism evidence="7 8">
    <name type="scientific">Ornithinibacillus hominis</name>
    <dbReference type="NCBI Taxonomy" id="2763055"/>
    <lineage>
        <taxon>Bacteria</taxon>
        <taxon>Bacillati</taxon>
        <taxon>Bacillota</taxon>
        <taxon>Bacilli</taxon>
        <taxon>Bacillales</taxon>
        <taxon>Bacillaceae</taxon>
        <taxon>Ornithinibacillus</taxon>
    </lineage>
</organism>
<sequence length="225" mass="25923">MIRINDSEQLKGYIDTYKLQDYLETNLFSIAELFFFEKNEHLIHTGEISNYFYFLVEGTVMVYSHTSEEQNLCINYSYQSTLIGEASSLWGMLPKSSVKTLTPCVCVSVNLAKYRDTLQNDVVFLKQICKILSSRLNSGITLASSLSGSVESRLAAFILEHEQDNVFAFQLTTCADILNVSYRHLLRTMATFRNEKLIKKQKSYYIITNHHRLQEIAELFETSFS</sequence>
<dbReference type="EMBL" id="JACOOL010000016">
    <property type="protein sequence ID" value="MBC5638458.1"/>
    <property type="molecule type" value="Genomic_DNA"/>
</dbReference>
<dbReference type="CDD" id="cd00038">
    <property type="entry name" value="CAP_ED"/>
    <property type="match status" value="1"/>
</dbReference>
<keyword evidence="3" id="KW-0010">Activator</keyword>
<keyword evidence="4" id="KW-0804">Transcription</keyword>
<accession>A0A923L8K2</accession>
<dbReference type="AlphaFoldDB" id="A0A923L8K2"/>
<evidence type="ECO:0000313" key="8">
    <source>
        <dbReference type="Proteomes" id="UP000637359"/>
    </source>
</evidence>
<dbReference type="InterPro" id="IPR036390">
    <property type="entry name" value="WH_DNA-bd_sf"/>
</dbReference>